<dbReference type="GO" id="GO:0004252">
    <property type="term" value="F:serine-type endopeptidase activity"/>
    <property type="evidence" value="ECO:0007669"/>
    <property type="project" value="InterPro"/>
</dbReference>
<proteinExistence type="inferred from homology"/>
<evidence type="ECO:0000256" key="2">
    <source>
        <dbReference type="ARBA" id="ARBA00009045"/>
    </source>
</evidence>
<keyword evidence="5 7" id="KW-1133">Transmembrane helix</keyword>
<evidence type="ECO:0000256" key="7">
    <source>
        <dbReference type="SAM" id="Phobius"/>
    </source>
</evidence>
<dbReference type="Gene3D" id="1.20.1540.10">
    <property type="entry name" value="Rhomboid-like"/>
    <property type="match status" value="1"/>
</dbReference>
<comment type="subcellular location">
    <subcellularLocation>
        <location evidence="1">Membrane</location>
        <topology evidence="1">Multi-pass membrane protein</topology>
    </subcellularLocation>
</comment>
<dbReference type="SUPFAM" id="SSF144091">
    <property type="entry name" value="Rhomboid-like"/>
    <property type="match status" value="1"/>
</dbReference>
<keyword evidence="10" id="KW-1185">Reference proteome</keyword>
<dbReference type="Proteomes" id="UP000500961">
    <property type="component" value="Chromosome"/>
</dbReference>
<sequence length="205" mass="23085">MTYLIILITVLVSVAAFNNGHLFDQLLLNPYRVLKKNQWYRLLSHAFVHANFLHLLVNMIVLFSFGRYVESIFYQLKAAGTISFVQPHFLILYLGAAIVATSTTIVKHRDEPYYKSVGASGAVSAIVFFSIFFNPLEKLYLMAVIPIPGIVFAIAYLLYTTYMARKGAGNINHDAHLIGALFGFVYPILINPKLFLFFLKQLGIG</sequence>
<feature type="transmembrane region" description="Helical" evidence="7">
    <location>
        <begin position="179"/>
        <end position="199"/>
    </location>
</feature>
<evidence type="ECO:0000256" key="3">
    <source>
        <dbReference type="ARBA" id="ARBA00022692"/>
    </source>
</evidence>
<gene>
    <name evidence="9" type="ORF">FHG85_03445</name>
</gene>
<protein>
    <submittedName>
        <fullName evidence="9">Rhomboid family intramembrane serine protease</fullName>
    </submittedName>
</protein>
<dbReference type="InterPro" id="IPR050925">
    <property type="entry name" value="Rhomboid_protease_S54"/>
</dbReference>
<evidence type="ECO:0000256" key="1">
    <source>
        <dbReference type="ARBA" id="ARBA00004141"/>
    </source>
</evidence>
<evidence type="ECO:0000313" key="9">
    <source>
        <dbReference type="EMBL" id="QKG79358.1"/>
    </source>
</evidence>
<evidence type="ECO:0000256" key="5">
    <source>
        <dbReference type="ARBA" id="ARBA00022989"/>
    </source>
</evidence>
<feature type="transmembrane region" description="Helical" evidence="7">
    <location>
        <begin position="112"/>
        <end position="132"/>
    </location>
</feature>
<keyword evidence="3 7" id="KW-0812">Transmembrane</keyword>
<comment type="similarity">
    <text evidence="2">Belongs to the peptidase S54 family.</text>
</comment>
<feature type="transmembrane region" description="Helical" evidence="7">
    <location>
        <begin position="46"/>
        <end position="69"/>
    </location>
</feature>
<evidence type="ECO:0000256" key="6">
    <source>
        <dbReference type="ARBA" id="ARBA00023136"/>
    </source>
</evidence>
<keyword evidence="9" id="KW-0645">Protease</keyword>
<dbReference type="PANTHER" id="PTHR43731:SF14">
    <property type="entry name" value="PRESENILIN-ASSOCIATED RHOMBOID-LIKE PROTEIN, MITOCHONDRIAL"/>
    <property type="match status" value="1"/>
</dbReference>
<keyword evidence="4" id="KW-0378">Hydrolase</keyword>
<feature type="transmembrane region" description="Helical" evidence="7">
    <location>
        <begin position="89"/>
        <end position="106"/>
    </location>
</feature>
<dbReference type="KEGG" id="ttz:FHG85_03445"/>
<evidence type="ECO:0000259" key="8">
    <source>
        <dbReference type="Pfam" id="PF01694"/>
    </source>
</evidence>
<name>A0A7D4BDI7_9BACT</name>
<dbReference type="InterPro" id="IPR035952">
    <property type="entry name" value="Rhomboid-like_sf"/>
</dbReference>
<organism evidence="9 10">
    <name type="scientific">Tenuifilum thalassicum</name>
    <dbReference type="NCBI Taxonomy" id="2590900"/>
    <lineage>
        <taxon>Bacteria</taxon>
        <taxon>Pseudomonadati</taxon>
        <taxon>Bacteroidota</taxon>
        <taxon>Bacteroidia</taxon>
        <taxon>Bacteroidales</taxon>
        <taxon>Tenuifilaceae</taxon>
        <taxon>Tenuifilum</taxon>
    </lineage>
</organism>
<dbReference type="InterPro" id="IPR022764">
    <property type="entry name" value="Peptidase_S54_rhomboid_dom"/>
</dbReference>
<dbReference type="AlphaFoldDB" id="A0A7D4BDI7"/>
<dbReference type="GO" id="GO:0006508">
    <property type="term" value="P:proteolysis"/>
    <property type="evidence" value="ECO:0007669"/>
    <property type="project" value="UniProtKB-KW"/>
</dbReference>
<dbReference type="Pfam" id="PF01694">
    <property type="entry name" value="Rhomboid"/>
    <property type="match status" value="1"/>
</dbReference>
<dbReference type="EMBL" id="CP041345">
    <property type="protein sequence ID" value="QKG79358.1"/>
    <property type="molecule type" value="Genomic_DNA"/>
</dbReference>
<feature type="transmembrane region" description="Helical" evidence="7">
    <location>
        <begin position="139"/>
        <end position="159"/>
    </location>
</feature>
<reference evidence="9 10" key="1">
    <citation type="submission" date="2019-07" db="EMBL/GenBank/DDBJ databases">
        <title>Thalassofilum flectens gen. nov., sp. nov., a novel moderate thermophilic anaerobe from a shallow sea hot spring in Kunashir Island (Russia), representing a new family in the order Bacteroidales, and proposal of Thalassofilacea fam. nov.</title>
        <authorList>
            <person name="Kochetkova T.V."/>
            <person name="Podosokorskaya O.A."/>
            <person name="Novikov A."/>
            <person name="Elcheninov A.G."/>
            <person name="Toshchakov S.V."/>
            <person name="Kublanov I.V."/>
        </authorList>
    </citation>
    <scope>NUCLEOTIDE SEQUENCE [LARGE SCALE GENOMIC DNA]</scope>
    <source>
        <strain evidence="9 10">38-H</strain>
    </source>
</reference>
<dbReference type="GO" id="GO:0016020">
    <property type="term" value="C:membrane"/>
    <property type="evidence" value="ECO:0007669"/>
    <property type="project" value="UniProtKB-SubCell"/>
</dbReference>
<feature type="domain" description="Peptidase S54 rhomboid" evidence="8">
    <location>
        <begin position="36"/>
        <end position="190"/>
    </location>
</feature>
<evidence type="ECO:0000256" key="4">
    <source>
        <dbReference type="ARBA" id="ARBA00022801"/>
    </source>
</evidence>
<keyword evidence="6 7" id="KW-0472">Membrane</keyword>
<evidence type="ECO:0000313" key="10">
    <source>
        <dbReference type="Proteomes" id="UP000500961"/>
    </source>
</evidence>
<dbReference type="PANTHER" id="PTHR43731">
    <property type="entry name" value="RHOMBOID PROTEASE"/>
    <property type="match status" value="1"/>
</dbReference>
<accession>A0A7D4BDI7</accession>
<dbReference type="RefSeq" id="WP_173073028.1">
    <property type="nucleotide sequence ID" value="NZ_CP041345.1"/>
</dbReference>